<organism evidence="2 3">
    <name type="scientific">Manihot esculenta</name>
    <name type="common">Cassava</name>
    <name type="synonym">Jatropha manihot</name>
    <dbReference type="NCBI Taxonomy" id="3983"/>
    <lineage>
        <taxon>Eukaryota</taxon>
        <taxon>Viridiplantae</taxon>
        <taxon>Streptophyta</taxon>
        <taxon>Embryophyta</taxon>
        <taxon>Tracheophyta</taxon>
        <taxon>Spermatophyta</taxon>
        <taxon>Magnoliopsida</taxon>
        <taxon>eudicotyledons</taxon>
        <taxon>Gunneridae</taxon>
        <taxon>Pentapetalae</taxon>
        <taxon>rosids</taxon>
        <taxon>fabids</taxon>
        <taxon>Malpighiales</taxon>
        <taxon>Euphorbiaceae</taxon>
        <taxon>Crotonoideae</taxon>
        <taxon>Manihoteae</taxon>
        <taxon>Manihot</taxon>
    </lineage>
</organism>
<sequence>MGQGKEVKTRSEPQLEIQERGEIFFFYRPKVDKEEAHSPDDVQRLYVVLRPESGERSVEEKQDPHYAKEGLKRTDASPTASGKEGGHGSVEVNIQEEPLLRFIVMGRKSLPDPSKRSQPYWGFVDMVTTKIDDVKSGLGGEEYDTSTRGHRHKYPARAAGEGVYRILRHSPGKRMHTHLVYRLELPPEDKGNEPQESLNIERQASFILQIKNPEQAAGSSSQFRGLENKRKATFPAHLQGQFGHKRFIPADPPDLLNYEGCELLLISASDDIEEELGLELETECESDPSSSDLVETFGEGAGTRALFQGSWT</sequence>
<name>A0A2C9VTC2_MANES</name>
<proteinExistence type="predicted"/>
<reference evidence="3" key="1">
    <citation type="journal article" date="2016" name="Nat. Biotechnol.">
        <title>Sequencing wild and cultivated cassava and related species reveals extensive interspecific hybridization and genetic diversity.</title>
        <authorList>
            <person name="Bredeson J.V."/>
            <person name="Lyons J.B."/>
            <person name="Prochnik S.E."/>
            <person name="Wu G.A."/>
            <person name="Ha C.M."/>
            <person name="Edsinger-Gonzales E."/>
            <person name="Grimwood J."/>
            <person name="Schmutz J."/>
            <person name="Rabbi I.Y."/>
            <person name="Egesi C."/>
            <person name="Nauluvula P."/>
            <person name="Lebot V."/>
            <person name="Ndunguru J."/>
            <person name="Mkamilo G."/>
            <person name="Bart R.S."/>
            <person name="Setter T.L."/>
            <person name="Gleadow R.M."/>
            <person name="Kulakow P."/>
            <person name="Ferguson M.E."/>
            <person name="Rounsley S."/>
            <person name="Rokhsar D.S."/>
        </authorList>
    </citation>
    <scope>NUCLEOTIDE SEQUENCE [LARGE SCALE GENOMIC DNA]</scope>
    <source>
        <strain evidence="3">cv. AM560-2</strain>
    </source>
</reference>
<dbReference type="STRING" id="3983.A0A2C9VTC2"/>
<feature type="region of interest" description="Disordered" evidence="1">
    <location>
        <begin position="51"/>
        <end position="92"/>
    </location>
</feature>
<dbReference type="PANTHER" id="PTHR34776">
    <property type="entry name" value="F17F16.3 PROTEIN"/>
    <property type="match status" value="1"/>
</dbReference>
<gene>
    <name evidence="2" type="ORF">MANES_06G178800v8</name>
</gene>
<dbReference type="PANTHER" id="PTHR34776:SF1">
    <property type="entry name" value="F17F16.3 PROTEIN"/>
    <property type="match status" value="1"/>
</dbReference>
<dbReference type="Proteomes" id="UP000091857">
    <property type="component" value="Chromosome 6"/>
</dbReference>
<comment type="caution">
    <text evidence="2">The sequence shown here is derived from an EMBL/GenBank/DDBJ whole genome shotgun (WGS) entry which is preliminary data.</text>
</comment>
<protein>
    <submittedName>
        <fullName evidence="2">Uncharacterized protein</fullName>
    </submittedName>
</protein>
<evidence type="ECO:0000313" key="2">
    <source>
        <dbReference type="EMBL" id="OAY48709.1"/>
    </source>
</evidence>
<accession>A0A2C9VTC2</accession>
<feature type="compositionally biased region" description="Basic and acidic residues" evidence="1">
    <location>
        <begin position="52"/>
        <end position="75"/>
    </location>
</feature>
<dbReference type="Gramene" id="Manes.06G178800.1.v8.1">
    <property type="protein sequence ID" value="Manes.06G178800.1.v8.1.CDS"/>
    <property type="gene ID" value="Manes.06G178800.v8.1"/>
</dbReference>
<evidence type="ECO:0000313" key="3">
    <source>
        <dbReference type="Proteomes" id="UP000091857"/>
    </source>
</evidence>
<dbReference type="EMBL" id="CM004392">
    <property type="protein sequence ID" value="OAY48709.1"/>
    <property type="molecule type" value="Genomic_DNA"/>
</dbReference>
<dbReference type="AlphaFoldDB" id="A0A2C9VTC2"/>
<dbReference type="OMA" id="GSNHRYA"/>
<keyword evidence="3" id="KW-1185">Reference proteome</keyword>
<dbReference type="OrthoDB" id="1028014at2759"/>
<evidence type="ECO:0000256" key="1">
    <source>
        <dbReference type="SAM" id="MobiDB-lite"/>
    </source>
</evidence>